<dbReference type="InterPro" id="IPR036457">
    <property type="entry name" value="PPM-type-like_dom_sf"/>
</dbReference>
<evidence type="ECO:0000313" key="3">
    <source>
        <dbReference type="EMBL" id="SHK19399.1"/>
    </source>
</evidence>
<dbReference type="GO" id="GO:0016791">
    <property type="term" value="F:phosphatase activity"/>
    <property type="evidence" value="ECO:0007669"/>
    <property type="project" value="TreeGrafter"/>
</dbReference>
<sequence>MEEMETGQVLHTSPYAIQIEKFANSLRQLSRMFLRLEEPKRSFSGEEVEDMFLEVKERVCTHCEKCAWCWGEQQVGTWQMGYEVLAAIDTYGNELNVEMKRKLQNRCVRATQFLKETLDVFHDAKKNMLWLNKMAWSREGCALQLDTFADMIQAESRELEDSIISDERSAKRIETSLKKLGARVLYTTFLITEEGKYMVYLTARAMRDSCVSCREILRVVSEVTDRDLVWQNEVGQVLGREYVTLVAIDGPEYYILPGIAKIGKGCSEISGDSFMMTHLPGGKQAVAISDGMGAGESARRESTVVMDLLEEFLEAGFPVKSAIQMINTALVMGREEIHFATIDMTVFDLYTGVCRLIKAGASSTFIKRGNSVEHLSSTSLPVGVLQKLEVDMLERQMESGDFLIMVTDGVLDALPVGEQDLILETIISGTSKSNAREMAHHILEQVLGWNGEAPLDDMTVLVVGLWKC</sequence>
<name>A0A1M6QGM8_9FIRM</name>
<protein>
    <submittedName>
        <fullName evidence="3">Stage II sporulation protein E</fullName>
    </submittedName>
</protein>
<accession>A0A1M6QGM8</accession>
<feature type="domain" description="PPM-type phosphatase" evidence="2">
    <location>
        <begin position="273"/>
        <end position="465"/>
    </location>
</feature>
<dbReference type="PANTHER" id="PTHR43156:SF2">
    <property type="entry name" value="STAGE II SPORULATION PROTEIN E"/>
    <property type="match status" value="1"/>
</dbReference>
<dbReference type="InterPro" id="IPR001932">
    <property type="entry name" value="PPM-type_phosphatase-like_dom"/>
</dbReference>
<dbReference type="InterPro" id="IPR052016">
    <property type="entry name" value="Bact_Sigma-Reg"/>
</dbReference>
<evidence type="ECO:0000259" key="2">
    <source>
        <dbReference type="PROSITE" id="PS51746"/>
    </source>
</evidence>
<dbReference type="SUPFAM" id="SSF81606">
    <property type="entry name" value="PP2C-like"/>
    <property type="match status" value="1"/>
</dbReference>
<proteinExistence type="predicted"/>
<dbReference type="STRING" id="1121950.SAMN02745243_02420"/>
<keyword evidence="4" id="KW-1185">Reference proteome</keyword>
<dbReference type="Proteomes" id="UP000184301">
    <property type="component" value="Unassembled WGS sequence"/>
</dbReference>
<dbReference type="EMBL" id="FQZY01000034">
    <property type="protein sequence ID" value="SHK19399.1"/>
    <property type="molecule type" value="Genomic_DNA"/>
</dbReference>
<dbReference type="Pfam" id="PF19732">
    <property type="entry name" value="SpoIIE_N"/>
    <property type="match status" value="1"/>
</dbReference>
<keyword evidence="1" id="KW-0378">Hydrolase</keyword>
<dbReference type="AlphaFoldDB" id="A0A1M6QGM8"/>
<reference evidence="3 4" key="1">
    <citation type="submission" date="2016-11" db="EMBL/GenBank/DDBJ databases">
        <authorList>
            <person name="Jaros S."/>
            <person name="Januszkiewicz K."/>
            <person name="Wedrychowicz H."/>
        </authorList>
    </citation>
    <scope>NUCLEOTIDE SEQUENCE [LARGE SCALE GENOMIC DNA]</scope>
    <source>
        <strain evidence="3 4">DSM 15480</strain>
    </source>
</reference>
<gene>
    <name evidence="3" type="ORF">SAMN02745243_02420</name>
</gene>
<dbReference type="Pfam" id="PF07228">
    <property type="entry name" value="SpoIIE"/>
    <property type="match status" value="1"/>
</dbReference>
<dbReference type="SMART" id="SM00331">
    <property type="entry name" value="PP2C_SIG"/>
    <property type="match status" value="1"/>
</dbReference>
<evidence type="ECO:0000256" key="1">
    <source>
        <dbReference type="ARBA" id="ARBA00022801"/>
    </source>
</evidence>
<evidence type="ECO:0000313" key="4">
    <source>
        <dbReference type="Proteomes" id="UP000184301"/>
    </source>
</evidence>
<organism evidence="3 4">
    <name type="scientific">Hespellia stercorisuis DSM 15480</name>
    <dbReference type="NCBI Taxonomy" id="1121950"/>
    <lineage>
        <taxon>Bacteria</taxon>
        <taxon>Bacillati</taxon>
        <taxon>Bacillota</taxon>
        <taxon>Clostridia</taxon>
        <taxon>Lachnospirales</taxon>
        <taxon>Lachnospiraceae</taxon>
        <taxon>Hespellia</taxon>
    </lineage>
</organism>
<dbReference type="InterPro" id="IPR045768">
    <property type="entry name" value="SpoIIE_N"/>
</dbReference>
<dbReference type="Gene3D" id="3.60.40.10">
    <property type="entry name" value="PPM-type phosphatase domain"/>
    <property type="match status" value="1"/>
</dbReference>
<dbReference type="PANTHER" id="PTHR43156">
    <property type="entry name" value="STAGE II SPORULATION PROTEIN E-RELATED"/>
    <property type="match status" value="1"/>
</dbReference>
<dbReference type="PROSITE" id="PS51746">
    <property type="entry name" value="PPM_2"/>
    <property type="match status" value="1"/>
</dbReference>